<dbReference type="PANTHER" id="PTHR48207:SF4">
    <property type="entry name" value="BLL6097 PROTEIN"/>
    <property type="match status" value="1"/>
</dbReference>
<evidence type="ECO:0000313" key="2">
    <source>
        <dbReference type="EMBL" id="MBW7461963.1"/>
    </source>
</evidence>
<reference evidence="2 3" key="1">
    <citation type="submission" date="2021-07" db="EMBL/GenBank/DDBJ databases">
        <title>Paenibacillus radiodurans sp. nov., isolated from the southeastern edge of Tengger Desert.</title>
        <authorList>
            <person name="Zhang G."/>
        </authorList>
    </citation>
    <scope>NUCLEOTIDE SEQUENCE [LARGE SCALE GENOMIC DNA]</scope>
    <source>
        <strain evidence="2 3">CCM 7311</strain>
    </source>
</reference>
<dbReference type="GO" id="GO:0016740">
    <property type="term" value="F:transferase activity"/>
    <property type="evidence" value="ECO:0007669"/>
    <property type="project" value="UniProtKB-KW"/>
</dbReference>
<proteinExistence type="predicted"/>
<feature type="non-terminal residue" evidence="2">
    <location>
        <position position="1"/>
    </location>
</feature>
<feature type="non-terminal residue" evidence="2">
    <location>
        <position position="137"/>
    </location>
</feature>
<dbReference type="PANTHER" id="PTHR48207">
    <property type="entry name" value="SUCCINATE--HYDROXYMETHYLGLUTARATE COA-TRANSFERASE"/>
    <property type="match status" value="1"/>
</dbReference>
<keyword evidence="1 2" id="KW-0808">Transferase</keyword>
<dbReference type="InterPro" id="IPR003673">
    <property type="entry name" value="CoA-Trfase_fam_III"/>
</dbReference>
<dbReference type="InterPro" id="IPR044855">
    <property type="entry name" value="CoA-Trfase_III_dom3_sf"/>
</dbReference>
<comment type="caution">
    <text evidence="2">The sequence shown here is derived from an EMBL/GenBank/DDBJ whole genome shotgun (WGS) entry which is preliminary data.</text>
</comment>
<name>A0ABS7CM28_9BACL</name>
<dbReference type="SUPFAM" id="SSF89796">
    <property type="entry name" value="CoA-transferase family III (CaiB/BaiF)"/>
    <property type="match status" value="1"/>
</dbReference>
<dbReference type="Proteomes" id="UP001519887">
    <property type="component" value="Unassembled WGS sequence"/>
</dbReference>
<dbReference type="Gene3D" id="3.40.50.10540">
    <property type="entry name" value="Crotonobetainyl-coa:carnitine coa-transferase, domain 1"/>
    <property type="match status" value="1"/>
</dbReference>
<dbReference type="InterPro" id="IPR050483">
    <property type="entry name" value="CoA-transferase_III_domain"/>
</dbReference>
<keyword evidence="3" id="KW-1185">Reference proteome</keyword>
<dbReference type="InterPro" id="IPR023606">
    <property type="entry name" value="CoA-Trfase_III_dom_1_sf"/>
</dbReference>
<gene>
    <name evidence="2" type="ORF">K0U00_48720</name>
</gene>
<dbReference type="Gene3D" id="3.30.1540.10">
    <property type="entry name" value="formyl-coa transferase, domain 3"/>
    <property type="match status" value="1"/>
</dbReference>
<organism evidence="2 3">
    <name type="scientific">Paenibacillus sepulcri</name>
    <dbReference type="NCBI Taxonomy" id="359917"/>
    <lineage>
        <taxon>Bacteria</taxon>
        <taxon>Bacillati</taxon>
        <taxon>Bacillota</taxon>
        <taxon>Bacilli</taxon>
        <taxon>Bacillales</taxon>
        <taxon>Paenibacillaceae</taxon>
        <taxon>Paenibacillus</taxon>
    </lineage>
</organism>
<dbReference type="EMBL" id="JAHZIK010003446">
    <property type="protein sequence ID" value="MBW7461963.1"/>
    <property type="molecule type" value="Genomic_DNA"/>
</dbReference>
<accession>A0ABS7CM28</accession>
<evidence type="ECO:0000313" key="3">
    <source>
        <dbReference type="Proteomes" id="UP001519887"/>
    </source>
</evidence>
<sequence length="137" mass="15551">VEVSLLESTLDFQFEVLTTHLNDGGKAPQRSAVNNAHAYLGAPYGIYKTKDGYISLAMGSIITLGSLLDCQPLAEYSDPATWFTSRDEIKAHLREHLLKESTPYWLGRLEPADYWCSDVLTWERLLEHEAFKELQMT</sequence>
<dbReference type="Pfam" id="PF02515">
    <property type="entry name" value="CoA_transf_3"/>
    <property type="match status" value="1"/>
</dbReference>
<evidence type="ECO:0000256" key="1">
    <source>
        <dbReference type="ARBA" id="ARBA00022679"/>
    </source>
</evidence>
<protein>
    <submittedName>
        <fullName evidence="2">CoA transferase</fullName>
    </submittedName>
</protein>